<dbReference type="Proteomes" id="UP000827976">
    <property type="component" value="Chromosome 2"/>
</dbReference>
<proteinExistence type="predicted"/>
<keyword evidence="1" id="KW-0378">Hydrolase</keyword>
<dbReference type="EMBL" id="CM037012">
    <property type="protein sequence ID" value="KAH7690743.1"/>
    <property type="molecule type" value="Genomic_DNA"/>
</dbReference>
<gene>
    <name evidence="1" type="ORF">IHE45_02G070300</name>
</gene>
<organism evidence="1 2">
    <name type="scientific">Dioscorea alata</name>
    <name type="common">Purple yam</name>
    <dbReference type="NCBI Taxonomy" id="55571"/>
    <lineage>
        <taxon>Eukaryota</taxon>
        <taxon>Viridiplantae</taxon>
        <taxon>Streptophyta</taxon>
        <taxon>Embryophyta</taxon>
        <taxon>Tracheophyta</taxon>
        <taxon>Spermatophyta</taxon>
        <taxon>Magnoliopsida</taxon>
        <taxon>Liliopsida</taxon>
        <taxon>Dioscoreales</taxon>
        <taxon>Dioscoreaceae</taxon>
        <taxon>Dioscorea</taxon>
    </lineage>
</organism>
<reference evidence="2" key="1">
    <citation type="journal article" date="2022" name="Nat. Commun.">
        <title>Chromosome evolution and the genetic basis of agronomically important traits in greater yam.</title>
        <authorList>
            <person name="Bredeson J.V."/>
            <person name="Lyons J.B."/>
            <person name="Oniyinde I.O."/>
            <person name="Okereke N.R."/>
            <person name="Kolade O."/>
            <person name="Nnabue I."/>
            <person name="Nwadili C.O."/>
            <person name="Hribova E."/>
            <person name="Parker M."/>
            <person name="Nwogha J."/>
            <person name="Shu S."/>
            <person name="Carlson J."/>
            <person name="Kariba R."/>
            <person name="Muthemba S."/>
            <person name="Knop K."/>
            <person name="Barton G.J."/>
            <person name="Sherwood A.V."/>
            <person name="Lopez-Montes A."/>
            <person name="Asiedu R."/>
            <person name="Jamnadass R."/>
            <person name="Muchugi A."/>
            <person name="Goodstein D."/>
            <person name="Egesi C.N."/>
            <person name="Featherston J."/>
            <person name="Asfaw A."/>
            <person name="Simpson G.G."/>
            <person name="Dolezel J."/>
            <person name="Hendre P.S."/>
            <person name="Van Deynze A."/>
            <person name="Kumar P.L."/>
            <person name="Obidiegwu J.E."/>
            <person name="Bhattacharjee R."/>
            <person name="Rokhsar D.S."/>
        </authorList>
    </citation>
    <scope>NUCLEOTIDE SEQUENCE [LARGE SCALE GENOMIC DNA]</scope>
    <source>
        <strain evidence="2">cv. TDa95/00328</strain>
    </source>
</reference>
<dbReference type="EC" id="3.4.21.25" evidence="1"/>
<accession>A0ACB7WR95</accession>
<keyword evidence="2" id="KW-1185">Reference proteome</keyword>
<evidence type="ECO:0000313" key="2">
    <source>
        <dbReference type="Proteomes" id="UP000827976"/>
    </source>
</evidence>
<evidence type="ECO:0000313" key="1">
    <source>
        <dbReference type="EMBL" id="KAH7690743.1"/>
    </source>
</evidence>
<protein>
    <submittedName>
        <fullName evidence="1">Peptidase S8 subtilisin-related protein</fullName>
        <ecNumber evidence="1">3.4.21.25</ecNumber>
    </submittedName>
</protein>
<name>A0ACB7WR95_DIOAL</name>
<comment type="caution">
    <text evidence="1">The sequence shown here is derived from an EMBL/GenBank/DDBJ whole genome shotgun (WGS) entry which is preliminary data.</text>
</comment>
<sequence length="564" mass="58937">MIIGLIDTGAVLDHPSFSGEGMPKPPLKWKGRCDFNVSMCNNKLMGLRVFLNGPGNLPLVENEPLMDDVGHGTHTSSSAASASVAGADVLGNGKSVASGITPKAHVAMYKAHDSTGCYNSDILVAIDAAIVDGVDVLSLLIGTGSSTFYEDMIGIEAFSAIEKGIFLTVTVSTTDRSIRAMVKLGNGLSYEAESLNQSQSSTLASYPLVFVGDNNINPYVAFCVDGAFDGFDGLNVLSAGGAGMIIMNQQTDGYTIFADPHVLPGSEVSYVDGLKIMAYIDSTANVTTSFLFQGTLFGQSPSPAPAIASFSSCGPDKASPGILKPVIVGPGVNVLAALHSTVSIIANSLSPQFIFNIISGTSMATPHLAGIATLIKAAHPDWSPAAIKSAIMTTADIMNKNGSLIVDEHLHLPADLFAVGAGHMNPVNAVDPGLRTGPGEPGSGRDSLGYNSSKVGMILRRPIDCKTVKVIAEAELNHPSLSISFADNKTSSITVERTVKNVGETKSNYSAKIDVHAGVNVTVQPNVLQFTMANQELKFNVTVNRSSGAGGDNHTQKSFELDFR</sequence>